<feature type="domain" description="NmrA-like" evidence="2">
    <location>
        <begin position="32"/>
        <end position="254"/>
    </location>
</feature>
<evidence type="ECO:0000313" key="4">
    <source>
        <dbReference type="Proteomes" id="UP000298313"/>
    </source>
</evidence>
<evidence type="ECO:0000256" key="1">
    <source>
        <dbReference type="SAM" id="MobiDB-lite"/>
    </source>
</evidence>
<name>A0A4R9B5H1_9MICO</name>
<proteinExistence type="predicted"/>
<gene>
    <name evidence="3" type="ORF">E3T48_10630</name>
</gene>
<comment type="caution">
    <text evidence="3">The sequence shown here is derived from an EMBL/GenBank/DDBJ whole genome shotgun (WGS) entry which is preliminary data.</text>
</comment>
<dbReference type="Proteomes" id="UP000298313">
    <property type="component" value="Unassembled WGS sequence"/>
</dbReference>
<dbReference type="InterPro" id="IPR036291">
    <property type="entry name" value="NAD(P)-bd_dom_sf"/>
</dbReference>
<dbReference type="PANTHER" id="PTHR43162">
    <property type="match status" value="1"/>
</dbReference>
<dbReference type="SUPFAM" id="SSF51735">
    <property type="entry name" value="NAD(P)-binding Rossmann-fold domains"/>
    <property type="match status" value="1"/>
</dbReference>
<dbReference type="InterPro" id="IPR008030">
    <property type="entry name" value="NmrA-like"/>
</dbReference>
<reference evidence="3 4" key="1">
    <citation type="submission" date="2019-03" db="EMBL/GenBank/DDBJ databases">
        <title>Genomics of glacier-inhabiting Cryobacterium strains.</title>
        <authorList>
            <person name="Liu Q."/>
            <person name="Xin Y.-H."/>
        </authorList>
    </citation>
    <scope>NUCLEOTIDE SEQUENCE [LARGE SCALE GENOMIC DNA]</scope>
    <source>
        <strain evidence="3 4">Hh4</strain>
    </source>
</reference>
<accession>A0A4R9B5H1</accession>
<protein>
    <submittedName>
        <fullName evidence="3">SDR family NAD(P)-dependent oxidoreductase</fullName>
    </submittedName>
</protein>
<dbReference type="Gene3D" id="3.40.50.720">
    <property type="entry name" value="NAD(P)-binding Rossmann-like Domain"/>
    <property type="match status" value="1"/>
</dbReference>
<dbReference type="Gene3D" id="3.90.25.10">
    <property type="entry name" value="UDP-galactose 4-epimerase, domain 1"/>
    <property type="match status" value="1"/>
</dbReference>
<dbReference type="PANTHER" id="PTHR43162:SF1">
    <property type="entry name" value="PRESTALK A DIFFERENTIATION PROTEIN A"/>
    <property type="match status" value="1"/>
</dbReference>
<dbReference type="AlphaFoldDB" id="A0A4R9B5H1"/>
<sequence>MRRRMRRRTRRRDRRTRGEGRRATNIEHLMGSILVTGASGTVGRAVAGALVAAGESVVSAVRDPGPGGRAPGAAIVPGSEPREFDFGVPSGWASAFTGVDRLFLLRPPAIANVEDTLLPVIDVALEHGIRQIVFLSLQGVQFNTATPHHAVEEHLRKRKAPYTFLRPNFFMQNLSTVYRDDIRERSEIYLPAAGAHTAFIDARDIGRVAARVFTEPGHPGKAYTLSGERSLTYDQIASVLSEVLGRRITYARPTASEYSARLAARGATADFIAVQEMIYRIVRLQVSAIPNRAIRRLTGSPATSFRQFAIDHRALWE</sequence>
<evidence type="ECO:0000259" key="2">
    <source>
        <dbReference type="Pfam" id="PF05368"/>
    </source>
</evidence>
<evidence type="ECO:0000313" key="3">
    <source>
        <dbReference type="EMBL" id="TFD76025.1"/>
    </source>
</evidence>
<dbReference type="InterPro" id="IPR051604">
    <property type="entry name" value="Ergot_Alk_Oxidoreductase"/>
</dbReference>
<feature type="compositionally biased region" description="Basic residues" evidence="1">
    <location>
        <begin position="1"/>
        <end position="15"/>
    </location>
</feature>
<dbReference type="EMBL" id="SOHH01000073">
    <property type="protein sequence ID" value="TFD76025.1"/>
    <property type="molecule type" value="Genomic_DNA"/>
</dbReference>
<dbReference type="OrthoDB" id="5180065at2"/>
<feature type="region of interest" description="Disordered" evidence="1">
    <location>
        <begin position="1"/>
        <end position="21"/>
    </location>
</feature>
<dbReference type="Pfam" id="PF05368">
    <property type="entry name" value="NmrA"/>
    <property type="match status" value="1"/>
</dbReference>
<organism evidence="3 4">
    <name type="scientific">Cryobacterium fucosi</name>
    <dbReference type="NCBI Taxonomy" id="1259157"/>
    <lineage>
        <taxon>Bacteria</taxon>
        <taxon>Bacillati</taxon>
        <taxon>Actinomycetota</taxon>
        <taxon>Actinomycetes</taxon>
        <taxon>Micrococcales</taxon>
        <taxon>Microbacteriaceae</taxon>
        <taxon>Cryobacterium</taxon>
    </lineage>
</organism>
<keyword evidence="4" id="KW-1185">Reference proteome</keyword>